<evidence type="ECO:0000256" key="2">
    <source>
        <dbReference type="ARBA" id="ARBA00022614"/>
    </source>
</evidence>
<dbReference type="HOGENOM" id="CLU_004016_0_0_1"/>
<evidence type="ECO:0000313" key="5">
    <source>
        <dbReference type="EMBL" id="ETN43480.1"/>
    </source>
</evidence>
<organism evidence="5 6">
    <name type="scientific">Cyphellophora europaea (strain CBS 101466)</name>
    <name type="common">Phialophora europaea</name>
    <dbReference type="NCBI Taxonomy" id="1220924"/>
    <lineage>
        <taxon>Eukaryota</taxon>
        <taxon>Fungi</taxon>
        <taxon>Dikarya</taxon>
        <taxon>Ascomycota</taxon>
        <taxon>Pezizomycotina</taxon>
        <taxon>Eurotiomycetes</taxon>
        <taxon>Chaetothyriomycetidae</taxon>
        <taxon>Chaetothyriales</taxon>
        <taxon>Cyphellophoraceae</taxon>
        <taxon>Cyphellophora</taxon>
    </lineage>
</organism>
<feature type="region of interest" description="Disordered" evidence="4">
    <location>
        <begin position="17"/>
        <end position="206"/>
    </location>
</feature>
<dbReference type="AlphaFoldDB" id="W2S4G8"/>
<dbReference type="EMBL" id="KB822718">
    <property type="protein sequence ID" value="ETN43480.1"/>
    <property type="molecule type" value="Genomic_DNA"/>
</dbReference>
<feature type="compositionally biased region" description="Polar residues" evidence="4">
    <location>
        <begin position="137"/>
        <end position="167"/>
    </location>
</feature>
<proteinExistence type="predicted"/>
<feature type="compositionally biased region" description="Basic and acidic residues" evidence="4">
    <location>
        <begin position="182"/>
        <end position="195"/>
    </location>
</feature>
<dbReference type="RefSeq" id="XP_008715216.1">
    <property type="nucleotide sequence ID" value="XM_008716994.1"/>
</dbReference>
<keyword evidence="1" id="KW-0343">GTPase activation</keyword>
<evidence type="ECO:0000256" key="4">
    <source>
        <dbReference type="SAM" id="MobiDB-lite"/>
    </source>
</evidence>
<keyword evidence="3" id="KW-0677">Repeat</keyword>
<feature type="compositionally biased region" description="Low complexity" evidence="4">
    <location>
        <begin position="432"/>
        <end position="447"/>
    </location>
</feature>
<dbReference type="GO" id="GO:0048471">
    <property type="term" value="C:perinuclear region of cytoplasm"/>
    <property type="evidence" value="ECO:0007669"/>
    <property type="project" value="TreeGrafter"/>
</dbReference>
<dbReference type="FunCoup" id="W2S4G8">
    <property type="interactions" value="257"/>
</dbReference>
<dbReference type="GO" id="GO:0006913">
    <property type="term" value="P:nucleocytoplasmic transport"/>
    <property type="evidence" value="ECO:0007669"/>
    <property type="project" value="TreeGrafter"/>
</dbReference>
<dbReference type="InterPro" id="IPR027038">
    <property type="entry name" value="RanGap"/>
</dbReference>
<dbReference type="eggNOG" id="ENOG502QYHN">
    <property type="taxonomic scope" value="Eukaryota"/>
</dbReference>
<evidence type="ECO:0000256" key="3">
    <source>
        <dbReference type="ARBA" id="ARBA00022737"/>
    </source>
</evidence>
<feature type="compositionally biased region" description="Polar residues" evidence="4">
    <location>
        <begin position="22"/>
        <end position="33"/>
    </location>
</feature>
<feature type="compositionally biased region" description="Polar residues" evidence="4">
    <location>
        <begin position="968"/>
        <end position="989"/>
    </location>
</feature>
<feature type="compositionally biased region" description="Polar residues" evidence="4">
    <location>
        <begin position="91"/>
        <end position="111"/>
    </location>
</feature>
<keyword evidence="2" id="KW-0433">Leucine-rich repeat</keyword>
<dbReference type="SMART" id="SM00368">
    <property type="entry name" value="LRR_RI"/>
    <property type="match status" value="4"/>
</dbReference>
<dbReference type="PANTHER" id="PTHR24113">
    <property type="entry name" value="RAN GTPASE-ACTIVATING PROTEIN 1"/>
    <property type="match status" value="1"/>
</dbReference>
<dbReference type="GO" id="GO:0005829">
    <property type="term" value="C:cytosol"/>
    <property type="evidence" value="ECO:0007669"/>
    <property type="project" value="TreeGrafter"/>
</dbReference>
<name>W2S4G8_CYPE1</name>
<feature type="region of interest" description="Disordered" evidence="4">
    <location>
        <begin position="965"/>
        <end position="1003"/>
    </location>
</feature>
<feature type="compositionally biased region" description="Basic and acidic residues" evidence="4">
    <location>
        <begin position="313"/>
        <end position="327"/>
    </location>
</feature>
<dbReference type="GO" id="GO:0005096">
    <property type="term" value="F:GTPase activator activity"/>
    <property type="evidence" value="ECO:0007669"/>
    <property type="project" value="UniProtKB-KW"/>
</dbReference>
<dbReference type="GO" id="GO:0031267">
    <property type="term" value="F:small GTPase binding"/>
    <property type="evidence" value="ECO:0007669"/>
    <property type="project" value="TreeGrafter"/>
</dbReference>
<dbReference type="VEuPathDB" id="FungiDB:HMPREF1541_02639"/>
<accession>W2S4G8</accession>
<dbReference type="InterPro" id="IPR032675">
    <property type="entry name" value="LRR_dom_sf"/>
</dbReference>
<dbReference type="Gene3D" id="3.80.10.10">
    <property type="entry name" value="Ribonuclease Inhibitor"/>
    <property type="match status" value="1"/>
</dbReference>
<protein>
    <recommendedName>
        <fullName evidence="7">Cell wall biogenesis protein Mhp1</fullName>
    </recommendedName>
</protein>
<dbReference type="GO" id="GO:0005634">
    <property type="term" value="C:nucleus"/>
    <property type="evidence" value="ECO:0007669"/>
    <property type="project" value="TreeGrafter"/>
</dbReference>
<dbReference type="SUPFAM" id="SSF52047">
    <property type="entry name" value="RNI-like"/>
    <property type="match status" value="1"/>
</dbReference>
<evidence type="ECO:0000256" key="1">
    <source>
        <dbReference type="ARBA" id="ARBA00022468"/>
    </source>
</evidence>
<evidence type="ECO:0008006" key="7">
    <source>
        <dbReference type="Google" id="ProtNLM"/>
    </source>
</evidence>
<dbReference type="Proteomes" id="UP000030752">
    <property type="component" value="Unassembled WGS sequence"/>
</dbReference>
<dbReference type="STRING" id="1220924.W2S4G8"/>
<evidence type="ECO:0000313" key="6">
    <source>
        <dbReference type="Proteomes" id="UP000030752"/>
    </source>
</evidence>
<feature type="region of interest" description="Disordered" evidence="4">
    <location>
        <begin position="289"/>
        <end position="453"/>
    </location>
</feature>
<sequence>MSSAIGNTSSLDVDWLLHKNDSNYPPSHSSNGSVRDDVSSPPLPSVTHSEPTPPQSPVDVVSNSSSKVPDISVTPHESSKESPATVRDTPRQVNGVSTPDQQGRTAPARNSNDGDVKTISKSSSGNMKKDSGKRPSWITSLSSKFGSSNATTQRTGSTDSQKSTTAPSPQPSPKVEFGNPFNKKENAQNAKEEPKPVVPHSPGRRPSVLVAAGKETKLEQPGFLSSALRRLSSSNNTAMGKSAGTGAICPRRVMNIDQNRERVRIPEFDQNKLKRVAFCVDVEIAGRAAQADEEEGHGIRPPVSQRQNQANNQDKKDVKDAKYKDMGEGAALKNPSAATVDKEKPNATKIDGAVPPTAMSRERSASNESKEDIDGPADSKQEESLAPTTTRKKEKKKRSEAERKERRERKRRHAEANGLVPMELIRDDGDSDSSPTSTPGVSTPRTGASPTTDPLRIYKRCCQLRETTVMSRVKEQISKPAATLAEAPGTVAVIDLSGTTMQLQDVQTFGDWLAVVPVRKLVLDNCSLSDEAVRIILSGLSSCKNPEQARINRKLKTQITGKPGREQIGIIEKLSLKHNPDITNIGWRHLALFLHMSKSLKAIDLSGIPFPKASVDLSRSTTASSGSNTTVNGASGKTADLGALIARAIAERLGDKLEELILSDCGLTAAGVSDIVDSVMRCKIRRLGLADNNLDPEAIGHVVRYIVSGLCEGLDLGGNNLHRRVTTIAEALDDENPLFAISFAGCHLDPKDLEIVLNNVCRLQNLKFIDLSGNGSLFTDRNTAVPIFRKMLPKLKALKRIHLANVGLTPDHVVALAEILPDCPSMCHVSILNNHFLQHAMNSKDGSSQEEACAFFASLMTAVRVSHTIVAIEIEVPSADSSEVVKALASQVVAYSLRNMERSALDEIGIKTSAMPHKDAPEVLLHLVGPMEGVEDTHDDEPAPDEDYVIASTGIVKALGVCLGTGDGSSRTQSRTVTPSASGTTTPRQVPQRPGTPKKPRNVSLELCESARKIRMRLRPALVREDKAGNDEKFRRLFFLDQTLERIIKRFEDEYPETKVPDLPASSPPLNGVSYGPAMADASVVSASVNSSNLEKVPSAEEYVQAEDKNNDHVRMQLSRTPSNTSLAARAYTDEEGRMHRFGQGVRREVLRHSELTDNIEMDPEQLADLRRKFEDFKGEEIRERVEREGADSVMKELGMNAKELSVLQKEDPEGFEIFRHSQIAAQINSGRRPSEA</sequence>
<dbReference type="InParanoid" id="W2S4G8"/>
<dbReference type="GeneID" id="19969978"/>
<dbReference type="PANTHER" id="PTHR24113:SF12">
    <property type="entry name" value="RAN GTPASE-ACTIVATING PROTEIN 1"/>
    <property type="match status" value="1"/>
</dbReference>
<reference evidence="5 6" key="1">
    <citation type="submission" date="2013-03" db="EMBL/GenBank/DDBJ databases">
        <title>The Genome Sequence of Phialophora europaea CBS 101466.</title>
        <authorList>
            <consortium name="The Broad Institute Genomics Platform"/>
            <person name="Cuomo C."/>
            <person name="de Hoog S."/>
            <person name="Gorbushina A."/>
            <person name="Walker B."/>
            <person name="Young S.K."/>
            <person name="Zeng Q."/>
            <person name="Gargeya S."/>
            <person name="Fitzgerald M."/>
            <person name="Haas B."/>
            <person name="Abouelleil A."/>
            <person name="Allen A.W."/>
            <person name="Alvarado L."/>
            <person name="Arachchi H.M."/>
            <person name="Berlin A.M."/>
            <person name="Chapman S.B."/>
            <person name="Gainer-Dewar J."/>
            <person name="Goldberg J."/>
            <person name="Griggs A."/>
            <person name="Gujja S."/>
            <person name="Hansen M."/>
            <person name="Howarth C."/>
            <person name="Imamovic A."/>
            <person name="Ireland A."/>
            <person name="Larimer J."/>
            <person name="McCowan C."/>
            <person name="Murphy C."/>
            <person name="Pearson M."/>
            <person name="Poon T.W."/>
            <person name="Priest M."/>
            <person name="Roberts A."/>
            <person name="Saif S."/>
            <person name="Shea T."/>
            <person name="Sisk P."/>
            <person name="Sykes S."/>
            <person name="Wortman J."/>
            <person name="Nusbaum C."/>
            <person name="Birren B."/>
        </authorList>
    </citation>
    <scope>NUCLEOTIDE SEQUENCE [LARGE SCALE GENOMIC DNA]</scope>
    <source>
        <strain evidence="5 6">CBS 101466</strain>
    </source>
</reference>
<keyword evidence="6" id="KW-1185">Reference proteome</keyword>
<gene>
    <name evidence="5" type="ORF">HMPREF1541_02639</name>
</gene>
<dbReference type="OrthoDB" id="8436363at2759"/>
<feature type="compositionally biased region" description="Basic and acidic residues" evidence="4">
    <location>
        <begin position="360"/>
        <end position="383"/>
    </location>
</feature>